<dbReference type="EMBL" id="MGGR01000017">
    <property type="protein sequence ID" value="OGM33459.1"/>
    <property type="molecule type" value="Genomic_DNA"/>
</dbReference>
<protein>
    <recommendedName>
        <fullName evidence="2">LysM domain-containing protein</fullName>
    </recommendedName>
</protein>
<keyword evidence="1" id="KW-0472">Membrane</keyword>
<evidence type="ECO:0000259" key="2">
    <source>
        <dbReference type="PROSITE" id="PS51782"/>
    </source>
</evidence>
<dbReference type="Gene3D" id="3.10.350.10">
    <property type="entry name" value="LysM domain"/>
    <property type="match status" value="2"/>
</dbReference>
<dbReference type="Proteomes" id="UP000177169">
    <property type="component" value="Unassembled WGS sequence"/>
</dbReference>
<dbReference type="CDD" id="cd00118">
    <property type="entry name" value="LysM"/>
    <property type="match status" value="2"/>
</dbReference>
<accession>A0A1F7Z310</accession>
<dbReference type="GO" id="GO:0004222">
    <property type="term" value="F:metalloendopeptidase activity"/>
    <property type="evidence" value="ECO:0007669"/>
    <property type="project" value="TreeGrafter"/>
</dbReference>
<dbReference type="SUPFAM" id="SSF51261">
    <property type="entry name" value="Duplicated hybrid motif"/>
    <property type="match status" value="1"/>
</dbReference>
<keyword evidence="1" id="KW-0812">Transmembrane</keyword>
<feature type="transmembrane region" description="Helical" evidence="1">
    <location>
        <begin position="78"/>
        <end position="96"/>
    </location>
</feature>
<evidence type="ECO:0000256" key="1">
    <source>
        <dbReference type="SAM" id="Phobius"/>
    </source>
</evidence>
<dbReference type="Pfam" id="PF01476">
    <property type="entry name" value="LysM"/>
    <property type="match status" value="2"/>
</dbReference>
<dbReference type="PROSITE" id="PS51782">
    <property type="entry name" value="LYSM"/>
    <property type="match status" value="2"/>
</dbReference>
<dbReference type="InterPro" id="IPR036779">
    <property type="entry name" value="LysM_dom_sf"/>
</dbReference>
<dbReference type="InterPro" id="IPR011055">
    <property type="entry name" value="Dup_hybrid_motif"/>
</dbReference>
<evidence type="ECO:0000313" key="4">
    <source>
        <dbReference type="Proteomes" id="UP000177169"/>
    </source>
</evidence>
<dbReference type="AlphaFoldDB" id="A0A1F7Z310"/>
<proteinExistence type="predicted"/>
<name>A0A1F7Z310_9BACT</name>
<dbReference type="SUPFAM" id="SSF54106">
    <property type="entry name" value="LysM domain"/>
    <property type="match status" value="2"/>
</dbReference>
<feature type="transmembrane region" description="Helical" evidence="1">
    <location>
        <begin position="46"/>
        <end position="66"/>
    </location>
</feature>
<dbReference type="PANTHER" id="PTHR21666">
    <property type="entry name" value="PEPTIDASE-RELATED"/>
    <property type="match status" value="1"/>
</dbReference>
<dbReference type="SMART" id="SM00257">
    <property type="entry name" value="LysM"/>
    <property type="match status" value="2"/>
</dbReference>
<dbReference type="STRING" id="1802505.A3D01_01905"/>
<dbReference type="Pfam" id="PF01551">
    <property type="entry name" value="Peptidase_M23"/>
    <property type="match status" value="1"/>
</dbReference>
<dbReference type="InterPro" id="IPR050570">
    <property type="entry name" value="Cell_wall_metabolism_enzyme"/>
</dbReference>
<feature type="domain" description="LysM" evidence="2">
    <location>
        <begin position="188"/>
        <end position="236"/>
    </location>
</feature>
<dbReference type="InterPro" id="IPR018392">
    <property type="entry name" value="LysM"/>
</dbReference>
<dbReference type="PANTHER" id="PTHR21666:SF270">
    <property type="entry name" value="MUREIN HYDROLASE ACTIVATOR ENVC"/>
    <property type="match status" value="1"/>
</dbReference>
<dbReference type="Gene3D" id="2.70.70.10">
    <property type="entry name" value="Glucose Permease (Domain IIA)"/>
    <property type="match status" value="1"/>
</dbReference>
<keyword evidence="1" id="KW-1133">Transmembrane helix</keyword>
<organism evidence="3 4">
    <name type="scientific">Candidatus Woesebacteria bacterium RIFCSPHIGHO2_02_FULL_39_13</name>
    <dbReference type="NCBI Taxonomy" id="1802505"/>
    <lineage>
        <taxon>Bacteria</taxon>
        <taxon>Candidatus Woeseibacteriota</taxon>
    </lineage>
</organism>
<gene>
    <name evidence="3" type="ORF">A3D01_01905</name>
</gene>
<feature type="domain" description="LysM" evidence="2">
    <location>
        <begin position="138"/>
        <end position="182"/>
    </location>
</feature>
<dbReference type="InterPro" id="IPR016047">
    <property type="entry name" value="M23ase_b-sheet_dom"/>
</dbReference>
<comment type="caution">
    <text evidence="3">The sequence shown here is derived from an EMBL/GenBank/DDBJ whole genome shotgun (WGS) entry which is preliminary data.</text>
</comment>
<evidence type="ECO:0000313" key="3">
    <source>
        <dbReference type="EMBL" id="OGM33459.1"/>
    </source>
</evidence>
<reference evidence="3 4" key="1">
    <citation type="journal article" date="2016" name="Nat. Commun.">
        <title>Thousands of microbial genomes shed light on interconnected biogeochemical processes in an aquifer system.</title>
        <authorList>
            <person name="Anantharaman K."/>
            <person name="Brown C.T."/>
            <person name="Hug L.A."/>
            <person name="Sharon I."/>
            <person name="Castelle C.J."/>
            <person name="Probst A.J."/>
            <person name="Thomas B.C."/>
            <person name="Singh A."/>
            <person name="Wilkins M.J."/>
            <person name="Karaoz U."/>
            <person name="Brodie E.L."/>
            <person name="Williams K.H."/>
            <person name="Hubbard S.S."/>
            <person name="Banfield J.F."/>
        </authorList>
    </citation>
    <scope>NUCLEOTIDE SEQUENCE [LARGE SCALE GENOMIC DNA]</scope>
</reference>
<sequence length="383" mass="41747">MTDQSGEPSAGFRTKRLTKKIFLGVLFGLYEFKFFLKILYRYLFKNLHISFIKFETIKGIFVAILYRQRGKNAKRFMHSGMAALTAFGMMIAPIVAQEFPGDSVDPWNTPSPSSVLSASTEDPETTTLISDKVRDKAIEYKVLPGDTVGIIADKFGVSTDTILWQNNLDAKSSIKPGQTLEILPVTGVSHKVSKGDTVYSIAKKYDSSPQAIVDFPYNTFVNDETFELAIGQIIIVPDGVKPSEKPTAPRVRRITPDAGTVVASGAFVWPAGGTISQNFAWYHKGVDIANRAAPNIVAADAGKIVVAGWPDNYGYGNRVVIDHGNGYKTLYGHLSSIYVVSGQTVTRGAAIGKMGSTGRSTGIHLHFEVTNNGVYLNPLNVLR</sequence>
<dbReference type="CDD" id="cd12797">
    <property type="entry name" value="M23_peptidase"/>
    <property type="match status" value="1"/>
</dbReference>
<feature type="transmembrane region" description="Helical" evidence="1">
    <location>
        <begin position="21"/>
        <end position="40"/>
    </location>
</feature>